<feature type="domain" description="CBS" evidence="7">
    <location>
        <begin position="68"/>
        <end position="125"/>
    </location>
</feature>
<dbReference type="SMART" id="SM00052">
    <property type="entry name" value="EAL"/>
    <property type="match status" value="1"/>
</dbReference>
<name>A0A2N6CZ07_9GAMM</name>
<dbReference type="STRING" id="1111735.GCA_000428045_00541"/>
<dbReference type="InterPro" id="IPR035965">
    <property type="entry name" value="PAS-like_dom_sf"/>
</dbReference>
<keyword evidence="2" id="KW-0129">CBS domain</keyword>
<dbReference type="Pfam" id="PF00990">
    <property type="entry name" value="GGDEF"/>
    <property type="match status" value="1"/>
</dbReference>
<accession>A0A2N6CZ07</accession>
<evidence type="ECO:0000259" key="7">
    <source>
        <dbReference type="PROSITE" id="PS51371"/>
    </source>
</evidence>
<dbReference type="SMART" id="SM00086">
    <property type="entry name" value="PAC"/>
    <property type="match status" value="1"/>
</dbReference>
<gene>
    <name evidence="8" type="ORF">C0630_05175</name>
</gene>
<dbReference type="SUPFAM" id="SSF55785">
    <property type="entry name" value="PYP-like sensor domain (PAS domain)"/>
    <property type="match status" value="1"/>
</dbReference>
<dbReference type="GO" id="GO:0003824">
    <property type="term" value="F:catalytic activity"/>
    <property type="evidence" value="ECO:0007669"/>
    <property type="project" value="UniProtKB-ARBA"/>
</dbReference>
<dbReference type="InterPro" id="IPR052155">
    <property type="entry name" value="Biofilm_reg_signaling"/>
</dbReference>
<dbReference type="SUPFAM" id="SSF55073">
    <property type="entry name" value="Nucleotide cyclase"/>
    <property type="match status" value="1"/>
</dbReference>
<feature type="domain" description="GGDEF" evidence="6">
    <location>
        <begin position="299"/>
        <end position="432"/>
    </location>
</feature>
<dbReference type="SUPFAM" id="SSF141868">
    <property type="entry name" value="EAL domain-like"/>
    <property type="match status" value="1"/>
</dbReference>
<dbReference type="PROSITE" id="PS50113">
    <property type="entry name" value="PAC"/>
    <property type="match status" value="1"/>
</dbReference>
<dbReference type="CDD" id="cd01948">
    <property type="entry name" value="EAL"/>
    <property type="match status" value="1"/>
</dbReference>
<dbReference type="InterPro" id="IPR000160">
    <property type="entry name" value="GGDEF_dom"/>
</dbReference>
<dbReference type="InterPro" id="IPR035919">
    <property type="entry name" value="EAL_sf"/>
</dbReference>
<dbReference type="Pfam" id="PF00563">
    <property type="entry name" value="EAL"/>
    <property type="match status" value="1"/>
</dbReference>
<comment type="caution">
    <text evidence="8">The sequence shown here is derived from an EMBL/GenBank/DDBJ whole genome shotgun (WGS) entry which is preliminary data.</text>
</comment>
<dbReference type="Proteomes" id="UP000235015">
    <property type="component" value="Unassembled WGS sequence"/>
</dbReference>
<dbReference type="EMBL" id="PKUN01000004">
    <property type="protein sequence ID" value="PLX62606.1"/>
    <property type="molecule type" value="Genomic_DNA"/>
</dbReference>
<dbReference type="InterPro" id="IPR001633">
    <property type="entry name" value="EAL_dom"/>
</dbReference>
<dbReference type="FunFam" id="3.30.70.270:FF:000001">
    <property type="entry name" value="Diguanylate cyclase domain protein"/>
    <property type="match status" value="1"/>
</dbReference>
<dbReference type="GO" id="GO:0006355">
    <property type="term" value="P:regulation of DNA-templated transcription"/>
    <property type="evidence" value="ECO:0007669"/>
    <property type="project" value="InterPro"/>
</dbReference>
<protein>
    <submittedName>
        <fullName evidence="8">PAS domain S-box protein</fullName>
    </submittedName>
</protein>
<dbReference type="AlphaFoldDB" id="A0A2N6CZ07"/>
<feature type="domain" description="PAS" evidence="3">
    <location>
        <begin position="142"/>
        <end position="188"/>
    </location>
</feature>
<dbReference type="NCBIfam" id="TIGR00229">
    <property type="entry name" value="sensory_box"/>
    <property type="match status" value="1"/>
</dbReference>
<dbReference type="NCBIfam" id="TIGR00254">
    <property type="entry name" value="GGDEF"/>
    <property type="match status" value="1"/>
</dbReference>
<evidence type="ECO:0000259" key="6">
    <source>
        <dbReference type="PROSITE" id="PS50887"/>
    </source>
</evidence>
<dbReference type="InterPro" id="IPR001610">
    <property type="entry name" value="PAC"/>
</dbReference>
<dbReference type="PANTHER" id="PTHR44757">
    <property type="entry name" value="DIGUANYLATE CYCLASE DGCP"/>
    <property type="match status" value="1"/>
</dbReference>
<reference evidence="8 9" key="1">
    <citation type="submission" date="2017-11" db="EMBL/GenBank/DDBJ databases">
        <title>Genome-resolved metagenomics identifies genetic mobility, metabolic interactions, and unexpected diversity in perchlorate-reducing communities.</title>
        <authorList>
            <person name="Barnum T.P."/>
            <person name="Figueroa I.A."/>
            <person name="Carlstrom C.I."/>
            <person name="Lucas L.N."/>
            <person name="Engelbrektson A.L."/>
            <person name="Coates J.D."/>
        </authorList>
    </citation>
    <scope>NUCLEOTIDE SEQUENCE [LARGE SCALE GENOMIC DNA]</scope>
    <source>
        <strain evidence="8">BM301</strain>
    </source>
</reference>
<evidence type="ECO:0000259" key="5">
    <source>
        <dbReference type="PROSITE" id="PS50883"/>
    </source>
</evidence>
<dbReference type="PROSITE" id="PS51371">
    <property type="entry name" value="CBS"/>
    <property type="match status" value="1"/>
</dbReference>
<dbReference type="InterPro" id="IPR029787">
    <property type="entry name" value="Nucleotide_cyclase"/>
</dbReference>
<dbReference type="Pfam" id="PF00989">
    <property type="entry name" value="PAS"/>
    <property type="match status" value="1"/>
</dbReference>
<dbReference type="PROSITE" id="PS50887">
    <property type="entry name" value="GGDEF"/>
    <property type="match status" value="1"/>
</dbReference>
<evidence type="ECO:0000259" key="4">
    <source>
        <dbReference type="PROSITE" id="PS50113"/>
    </source>
</evidence>
<dbReference type="InterPro" id="IPR046342">
    <property type="entry name" value="CBS_dom_sf"/>
</dbReference>
<dbReference type="Gene3D" id="3.30.70.270">
    <property type="match status" value="1"/>
</dbReference>
<evidence type="ECO:0000259" key="3">
    <source>
        <dbReference type="PROSITE" id="PS50112"/>
    </source>
</evidence>
<dbReference type="InterPro" id="IPR000700">
    <property type="entry name" value="PAS-assoc_C"/>
</dbReference>
<dbReference type="PANTHER" id="PTHR44757:SF2">
    <property type="entry name" value="BIOFILM ARCHITECTURE MAINTENANCE PROTEIN MBAA"/>
    <property type="match status" value="1"/>
</dbReference>
<dbReference type="Gene3D" id="3.20.20.450">
    <property type="entry name" value="EAL domain"/>
    <property type="match status" value="1"/>
</dbReference>
<dbReference type="InterPro" id="IPR000014">
    <property type="entry name" value="PAS"/>
</dbReference>
<comment type="cofactor">
    <cofactor evidence="1">
        <name>Mg(2+)</name>
        <dbReference type="ChEBI" id="CHEBI:18420"/>
    </cofactor>
</comment>
<dbReference type="CDD" id="cd01949">
    <property type="entry name" value="GGDEF"/>
    <property type="match status" value="1"/>
</dbReference>
<organism evidence="8 9">
    <name type="scientific">Sedimenticola selenatireducens</name>
    <dbReference type="NCBI Taxonomy" id="191960"/>
    <lineage>
        <taxon>Bacteria</taxon>
        <taxon>Pseudomonadati</taxon>
        <taxon>Pseudomonadota</taxon>
        <taxon>Gammaproteobacteria</taxon>
        <taxon>Chromatiales</taxon>
        <taxon>Sedimenticolaceae</taxon>
        <taxon>Sedimenticola</taxon>
    </lineage>
</organism>
<dbReference type="SMART" id="SM00091">
    <property type="entry name" value="PAS"/>
    <property type="match status" value="1"/>
</dbReference>
<dbReference type="InterPro" id="IPR013767">
    <property type="entry name" value="PAS_fold"/>
</dbReference>
<dbReference type="PROSITE" id="PS50883">
    <property type="entry name" value="EAL"/>
    <property type="match status" value="1"/>
</dbReference>
<dbReference type="CDD" id="cd02205">
    <property type="entry name" value="CBS_pair_SF"/>
    <property type="match status" value="1"/>
</dbReference>
<dbReference type="Gene3D" id="3.30.450.20">
    <property type="entry name" value="PAS domain"/>
    <property type="match status" value="1"/>
</dbReference>
<dbReference type="CDD" id="cd00130">
    <property type="entry name" value="PAS"/>
    <property type="match status" value="1"/>
</dbReference>
<evidence type="ECO:0000313" key="9">
    <source>
        <dbReference type="Proteomes" id="UP000235015"/>
    </source>
</evidence>
<proteinExistence type="predicted"/>
<feature type="domain" description="EAL" evidence="5">
    <location>
        <begin position="441"/>
        <end position="704"/>
    </location>
</feature>
<dbReference type="Gene3D" id="3.10.580.10">
    <property type="entry name" value="CBS-domain"/>
    <property type="match status" value="1"/>
</dbReference>
<dbReference type="InterPro" id="IPR043128">
    <property type="entry name" value="Rev_trsase/Diguanyl_cyclase"/>
</dbReference>
<feature type="domain" description="PAC" evidence="4">
    <location>
        <begin position="215"/>
        <end position="267"/>
    </location>
</feature>
<dbReference type="RefSeq" id="WP_273438159.1">
    <property type="nucleotide sequence ID" value="NZ_PKUN01000004.1"/>
</dbReference>
<evidence type="ECO:0000256" key="2">
    <source>
        <dbReference type="PROSITE-ProRule" id="PRU00703"/>
    </source>
</evidence>
<dbReference type="SUPFAM" id="SSF54631">
    <property type="entry name" value="CBS-domain pair"/>
    <property type="match status" value="1"/>
</dbReference>
<dbReference type="InterPro" id="IPR000644">
    <property type="entry name" value="CBS_dom"/>
</dbReference>
<sequence>MTNKELGIVDCLCPNVILVDAYQRYKEVAEQTDAHVFVVFTEQGELMGLVTERQAALFPNRIFADLLLRRQPPPVDNSVPILSTLNRMEQDSVNHLMVVDGKGQYVGIVSRLSIITALVERERDLRKDLEHLLLDYRRELENRRIATAVFEATSEGIMVTDAKQRIQLVNRAFSKTTGWAVKEAIGQTPHILHSGKHDEAFYKQMWDCLQETGAWEGEIWNRRKSGDIYPEWLHINAIRNDQGEVRYYAGVLSDATHHQEMRARLHHLAYHDALTGLPNRQLFLDRLTQAVAQARRDGDSLALLFIDLDGFKEVNYTLGHLVGDKLLCQIANLLQSAVRENDTVARLGGDEFTVITQTGTDQTGVITIAEKLLSTLTHQFNIDGHELFVSASIGISRFPEDGDSPEVLLMEADNAMYQAKAIGRGRYHFYSASGHNRFVEKVQMSARLRQALAEKEITIAWQPQVDMATGSVVGMDALARWSPDGKAVSPDLFITLAEQTGLINQLGEQVLQIAAGQAAAILAEYPRAGTPLSFAINLSPFQVNSAGKDRDTDNLADTMLGILTQHGLPTNVVELELTETAVTSHREGISDIFQTLGDAGIQIAVDDFGTGCSNLATIKQLPVHKLKLDRSLVMDLCDDPTDREIATAVITMARALNLKVVAEGVETEEQAAILRTMGCDIAQGYLYSRPLPMTELRSWLAKQAD</sequence>
<evidence type="ECO:0000313" key="8">
    <source>
        <dbReference type="EMBL" id="PLX62606.1"/>
    </source>
</evidence>
<dbReference type="PROSITE" id="PS50112">
    <property type="entry name" value="PAS"/>
    <property type="match status" value="1"/>
</dbReference>
<dbReference type="Pfam" id="PF00571">
    <property type="entry name" value="CBS"/>
    <property type="match status" value="1"/>
</dbReference>
<dbReference type="SMART" id="SM00267">
    <property type="entry name" value="GGDEF"/>
    <property type="match status" value="1"/>
</dbReference>
<evidence type="ECO:0000256" key="1">
    <source>
        <dbReference type="ARBA" id="ARBA00001946"/>
    </source>
</evidence>